<feature type="transmembrane region" description="Helical" evidence="8">
    <location>
        <begin position="141"/>
        <end position="159"/>
    </location>
</feature>
<name>A0A0K1Q956_9BACT</name>
<dbReference type="Proteomes" id="UP000064967">
    <property type="component" value="Chromosome"/>
</dbReference>
<feature type="transmembrane region" description="Helical" evidence="8">
    <location>
        <begin position="239"/>
        <end position="260"/>
    </location>
</feature>
<keyword evidence="6 8" id="KW-1133">Transmembrane helix</keyword>
<keyword evidence="7 8" id="KW-0472">Membrane</keyword>
<dbReference type="Pfam" id="PF00528">
    <property type="entry name" value="BPD_transp_1"/>
    <property type="match status" value="1"/>
</dbReference>
<feature type="transmembrane region" description="Helical" evidence="8">
    <location>
        <begin position="107"/>
        <end position="129"/>
    </location>
</feature>
<evidence type="ECO:0000256" key="7">
    <source>
        <dbReference type="ARBA" id="ARBA00023136"/>
    </source>
</evidence>
<keyword evidence="11" id="KW-1185">Reference proteome</keyword>
<evidence type="ECO:0000256" key="2">
    <source>
        <dbReference type="ARBA" id="ARBA00020515"/>
    </source>
</evidence>
<feature type="transmembrane region" description="Helical" evidence="8">
    <location>
        <begin position="12"/>
        <end position="31"/>
    </location>
</feature>
<dbReference type="PANTHER" id="PTHR43744:SF8">
    <property type="entry name" value="SN-GLYCEROL-3-PHOSPHATE TRANSPORT SYSTEM PERMEASE PROTEIN UGPE"/>
    <property type="match status" value="1"/>
</dbReference>
<keyword evidence="3 8" id="KW-0813">Transport</keyword>
<comment type="similarity">
    <text evidence="8">Belongs to the binding-protein-dependent transport system permease family.</text>
</comment>
<evidence type="ECO:0000256" key="5">
    <source>
        <dbReference type="ARBA" id="ARBA00022692"/>
    </source>
</evidence>
<evidence type="ECO:0000313" key="10">
    <source>
        <dbReference type="EMBL" id="AKV01955.1"/>
    </source>
</evidence>
<dbReference type="InterPro" id="IPR000515">
    <property type="entry name" value="MetI-like"/>
</dbReference>
<evidence type="ECO:0000259" key="9">
    <source>
        <dbReference type="PROSITE" id="PS50928"/>
    </source>
</evidence>
<dbReference type="GO" id="GO:0055085">
    <property type="term" value="P:transmembrane transport"/>
    <property type="evidence" value="ECO:0007669"/>
    <property type="project" value="InterPro"/>
</dbReference>
<dbReference type="EMBL" id="CP012333">
    <property type="protein sequence ID" value="AKV01955.1"/>
    <property type="molecule type" value="Genomic_DNA"/>
</dbReference>
<keyword evidence="5 8" id="KW-0812">Transmembrane</keyword>
<protein>
    <recommendedName>
        <fullName evidence="2">sn-glycerol-3-phosphate transport system permease protein UgpE</fullName>
    </recommendedName>
</protein>
<dbReference type="SUPFAM" id="SSF161098">
    <property type="entry name" value="MetI-like"/>
    <property type="match status" value="1"/>
</dbReference>
<organism evidence="10 11">
    <name type="scientific">Labilithrix luteola</name>
    <dbReference type="NCBI Taxonomy" id="1391654"/>
    <lineage>
        <taxon>Bacteria</taxon>
        <taxon>Pseudomonadati</taxon>
        <taxon>Myxococcota</taxon>
        <taxon>Polyangia</taxon>
        <taxon>Polyangiales</taxon>
        <taxon>Labilitrichaceae</taxon>
        <taxon>Labilithrix</taxon>
    </lineage>
</organism>
<dbReference type="CDD" id="cd06261">
    <property type="entry name" value="TM_PBP2"/>
    <property type="match status" value="1"/>
</dbReference>
<evidence type="ECO:0000256" key="1">
    <source>
        <dbReference type="ARBA" id="ARBA00004651"/>
    </source>
</evidence>
<dbReference type="GO" id="GO:0005886">
    <property type="term" value="C:plasma membrane"/>
    <property type="evidence" value="ECO:0007669"/>
    <property type="project" value="UniProtKB-SubCell"/>
</dbReference>
<feature type="transmembrane region" description="Helical" evidence="8">
    <location>
        <begin position="69"/>
        <end position="95"/>
    </location>
</feature>
<accession>A0A0K1Q956</accession>
<dbReference type="Gene3D" id="1.10.3720.10">
    <property type="entry name" value="MetI-like"/>
    <property type="match status" value="1"/>
</dbReference>
<comment type="subcellular location">
    <subcellularLocation>
        <location evidence="1 8">Cell membrane</location>
        <topology evidence="1 8">Multi-pass membrane protein</topology>
    </subcellularLocation>
</comment>
<dbReference type="OrthoDB" id="369039at2"/>
<evidence type="ECO:0000256" key="4">
    <source>
        <dbReference type="ARBA" id="ARBA00022475"/>
    </source>
</evidence>
<evidence type="ECO:0000256" key="8">
    <source>
        <dbReference type="RuleBase" id="RU363032"/>
    </source>
</evidence>
<dbReference type="KEGG" id="llu:AKJ09_08618"/>
<dbReference type="PANTHER" id="PTHR43744">
    <property type="entry name" value="ABC TRANSPORTER PERMEASE PROTEIN MG189-RELATED-RELATED"/>
    <property type="match status" value="1"/>
</dbReference>
<evidence type="ECO:0000256" key="6">
    <source>
        <dbReference type="ARBA" id="ARBA00022989"/>
    </source>
</evidence>
<keyword evidence="4" id="KW-1003">Cell membrane</keyword>
<dbReference type="AlphaFoldDB" id="A0A0K1Q956"/>
<feature type="domain" description="ABC transmembrane type-1" evidence="9">
    <location>
        <begin position="70"/>
        <end position="260"/>
    </location>
</feature>
<dbReference type="InterPro" id="IPR035906">
    <property type="entry name" value="MetI-like_sf"/>
</dbReference>
<sequence>MTSSSKRAIVPSILAVVAATIWVLPYLWMVVTSLKPLGEIVADPTAPLPKHPGLDAYREVFELVPVGRYLLVSLVVAVVIGVLQLALALPAGYALAKLRFVGKKTAFVLVVACLLVPPQVTFVSIFLMFSKVGLTNTFGALVLPFAASALGTFLVRQALVAVPDEIIEAARLDGASELTIIYRILAPLLRPTLVSVFLVSFVYHYSDYFWPLVMTTDDTVRTLPLGVALLKEPGSGVRWHVVMAGNVILSAPVLALFALVQKELVRGVGGS</sequence>
<evidence type="ECO:0000256" key="3">
    <source>
        <dbReference type="ARBA" id="ARBA00022448"/>
    </source>
</evidence>
<dbReference type="STRING" id="1391654.AKJ09_08618"/>
<dbReference type="PROSITE" id="PS50928">
    <property type="entry name" value="ABC_TM1"/>
    <property type="match status" value="1"/>
</dbReference>
<reference evidence="10 11" key="1">
    <citation type="submission" date="2015-08" db="EMBL/GenBank/DDBJ databases">
        <authorList>
            <person name="Babu N.S."/>
            <person name="Beckwith C.J."/>
            <person name="Beseler K.G."/>
            <person name="Brison A."/>
            <person name="Carone J.V."/>
            <person name="Caskin T.P."/>
            <person name="Diamond M."/>
            <person name="Durham M.E."/>
            <person name="Foxe J.M."/>
            <person name="Go M."/>
            <person name="Henderson B.A."/>
            <person name="Jones I.B."/>
            <person name="McGettigan J.A."/>
            <person name="Micheletti S.J."/>
            <person name="Nasrallah M.E."/>
            <person name="Ortiz D."/>
            <person name="Piller C.R."/>
            <person name="Privatt S.R."/>
            <person name="Schneider S.L."/>
            <person name="Sharp S."/>
            <person name="Smith T.C."/>
            <person name="Stanton J.D."/>
            <person name="Ullery H.E."/>
            <person name="Wilson R.J."/>
            <person name="Serrano M.G."/>
            <person name="Buck G."/>
            <person name="Lee V."/>
            <person name="Wang Y."/>
            <person name="Carvalho R."/>
            <person name="Voegtly L."/>
            <person name="Shi R."/>
            <person name="Duckworth R."/>
            <person name="Johnson A."/>
            <person name="Loviza R."/>
            <person name="Walstead R."/>
            <person name="Shah Z."/>
            <person name="Kiflezghi M."/>
            <person name="Wade K."/>
            <person name="Ball S.L."/>
            <person name="Bradley K.W."/>
            <person name="Asai D.J."/>
            <person name="Bowman C.A."/>
            <person name="Russell D.A."/>
            <person name="Pope W.H."/>
            <person name="Jacobs-Sera D."/>
            <person name="Hendrix R.W."/>
            <person name="Hatfull G.F."/>
        </authorList>
    </citation>
    <scope>NUCLEOTIDE SEQUENCE [LARGE SCALE GENOMIC DNA]</scope>
    <source>
        <strain evidence="10 11">DSM 27648</strain>
    </source>
</reference>
<feature type="transmembrane region" description="Helical" evidence="8">
    <location>
        <begin position="180"/>
        <end position="205"/>
    </location>
</feature>
<gene>
    <name evidence="10" type="ORF">AKJ09_08618</name>
</gene>
<proteinExistence type="inferred from homology"/>
<evidence type="ECO:0000313" key="11">
    <source>
        <dbReference type="Proteomes" id="UP000064967"/>
    </source>
</evidence>